<gene>
    <name evidence="2" type="ORF">HJG63_020625</name>
</gene>
<keyword evidence="3" id="KW-1185">Reference proteome</keyword>
<protein>
    <submittedName>
        <fullName evidence="2">Uncharacterized protein</fullName>
    </submittedName>
</protein>
<evidence type="ECO:0000256" key="1">
    <source>
        <dbReference type="SAM" id="MobiDB-lite"/>
    </source>
</evidence>
<sequence length="198" mass="23458">MGLPEPMEPKHRDLDPDTKCRETVAERDSYSCREGPHGERDREKPRERRRDRDGEKRRDRSREQDVDKSQSRGKDRDKDREHQARREQPRQVAAHHNLLGPDARQSLADRLEHSVRTASKVRIEEKEWRDEDSERGDEERERRYRERKVCRPQVRYCEAGSASAMGPFWKILTIQGPRRFSHAVCGHLHFPSLASVFL</sequence>
<name>A0A7J8D946_ROUAE</name>
<feature type="region of interest" description="Disordered" evidence="1">
    <location>
        <begin position="1"/>
        <end position="144"/>
    </location>
</feature>
<accession>A0A7J8D946</accession>
<organism evidence="2 3">
    <name type="scientific">Rousettus aegyptiacus</name>
    <name type="common">Egyptian fruit bat</name>
    <name type="synonym">Pteropus aegyptiacus</name>
    <dbReference type="NCBI Taxonomy" id="9407"/>
    <lineage>
        <taxon>Eukaryota</taxon>
        <taxon>Metazoa</taxon>
        <taxon>Chordata</taxon>
        <taxon>Craniata</taxon>
        <taxon>Vertebrata</taxon>
        <taxon>Euteleostomi</taxon>
        <taxon>Mammalia</taxon>
        <taxon>Eutheria</taxon>
        <taxon>Laurasiatheria</taxon>
        <taxon>Chiroptera</taxon>
        <taxon>Yinpterochiroptera</taxon>
        <taxon>Pteropodoidea</taxon>
        <taxon>Pteropodidae</taxon>
        <taxon>Rousettinae</taxon>
        <taxon>Rousettus</taxon>
    </lineage>
</organism>
<feature type="compositionally biased region" description="Basic and acidic residues" evidence="1">
    <location>
        <begin position="7"/>
        <end position="89"/>
    </location>
</feature>
<proteinExistence type="predicted"/>
<evidence type="ECO:0000313" key="2">
    <source>
        <dbReference type="EMBL" id="KAF6419707.1"/>
    </source>
</evidence>
<dbReference type="Proteomes" id="UP000593571">
    <property type="component" value="Unassembled WGS sequence"/>
</dbReference>
<dbReference type="EMBL" id="JACASE010000013">
    <property type="protein sequence ID" value="KAF6419707.1"/>
    <property type="molecule type" value="Genomic_DNA"/>
</dbReference>
<feature type="compositionally biased region" description="Basic and acidic residues" evidence="1">
    <location>
        <begin position="107"/>
        <end position="129"/>
    </location>
</feature>
<dbReference type="AlphaFoldDB" id="A0A7J8D946"/>
<evidence type="ECO:0000313" key="3">
    <source>
        <dbReference type="Proteomes" id="UP000593571"/>
    </source>
</evidence>
<comment type="caution">
    <text evidence="2">The sequence shown here is derived from an EMBL/GenBank/DDBJ whole genome shotgun (WGS) entry which is preliminary data.</text>
</comment>
<reference evidence="2 3" key="1">
    <citation type="journal article" date="2020" name="Nature">
        <title>Six reference-quality genomes reveal evolution of bat adaptations.</title>
        <authorList>
            <person name="Jebb D."/>
            <person name="Huang Z."/>
            <person name="Pippel M."/>
            <person name="Hughes G.M."/>
            <person name="Lavrichenko K."/>
            <person name="Devanna P."/>
            <person name="Winkler S."/>
            <person name="Jermiin L.S."/>
            <person name="Skirmuntt E.C."/>
            <person name="Katzourakis A."/>
            <person name="Burkitt-Gray L."/>
            <person name="Ray D.A."/>
            <person name="Sullivan K.A.M."/>
            <person name="Roscito J.G."/>
            <person name="Kirilenko B.M."/>
            <person name="Davalos L.M."/>
            <person name="Corthals A.P."/>
            <person name="Power M.L."/>
            <person name="Jones G."/>
            <person name="Ransome R.D."/>
            <person name="Dechmann D.K.N."/>
            <person name="Locatelli A.G."/>
            <person name="Puechmaille S.J."/>
            <person name="Fedrigo O."/>
            <person name="Jarvis E.D."/>
            <person name="Hiller M."/>
            <person name="Vernes S.C."/>
            <person name="Myers E.W."/>
            <person name="Teeling E.C."/>
        </authorList>
    </citation>
    <scope>NUCLEOTIDE SEQUENCE [LARGE SCALE GENOMIC DNA]</scope>
    <source>
        <strain evidence="2">MRouAeg1</strain>
        <tissue evidence="2">Muscle</tissue>
    </source>
</reference>